<evidence type="ECO:0000256" key="4">
    <source>
        <dbReference type="ARBA" id="ARBA00047942"/>
    </source>
</evidence>
<name>K0YGY7_9CORY</name>
<reference evidence="7 8" key="1">
    <citation type="submission" date="2012-08" db="EMBL/GenBank/DDBJ databases">
        <title>The Genome Sequence of Turicella otitidis ATCC 51513.</title>
        <authorList>
            <consortium name="The Broad Institute Genome Sequencing Platform"/>
            <person name="Earl A."/>
            <person name="Ward D."/>
            <person name="Feldgarden M."/>
            <person name="Gevers D."/>
            <person name="Huys G."/>
            <person name="Walker B."/>
            <person name="Young S.K."/>
            <person name="Zeng Q."/>
            <person name="Gargeya S."/>
            <person name="Fitzgerald M."/>
            <person name="Haas B."/>
            <person name="Abouelleil A."/>
            <person name="Alvarado L."/>
            <person name="Arachchi H.M."/>
            <person name="Berlin A.M."/>
            <person name="Chapman S.B."/>
            <person name="Goldberg J."/>
            <person name="Griggs A."/>
            <person name="Gujja S."/>
            <person name="Hansen M."/>
            <person name="Howarth C."/>
            <person name="Imamovic A."/>
            <person name="Larimer J."/>
            <person name="McCowen C."/>
            <person name="Montmayeur A."/>
            <person name="Murphy C."/>
            <person name="Neiman D."/>
            <person name="Pearson M."/>
            <person name="Priest M."/>
            <person name="Roberts A."/>
            <person name="Saif S."/>
            <person name="Shea T."/>
            <person name="Sisk P."/>
            <person name="Sykes S."/>
            <person name="Wortman J."/>
            <person name="Nusbaum C."/>
            <person name="Birren B."/>
        </authorList>
    </citation>
    <scope>NUCLEOTIDE SEQUENCE [LARGE SCALE GENOMIC DNA]</scope>
    <source>
        <strain evidence="7 8">ATCC 51513</strain>
    </source>
</reference>
<dbReference type="EMBL" id="AHAE01000022">
    <property type="protein sequence ID" value="EJZ82676.1"/>
    <property type="molecule type" value="Genomic_DNA"/>
</dbReference>
<dbReference type="RefSeq" id="WP_004600297.1">
    <property type="nucleotide sequence ID" value="NZ_JH815192.1"/>
</dbReference>
<evidence type="ECO:0000256" key="2">
    <source>
        <dbReference type="ARBA" id="ARBA00022603"/>
    </source>
</evidence>
<evidence type="ECO:0000259" key="6">
    <source>
        <dbReference type="Pfam" id="PF20473"/>
    </source>
</evidence>
<feature type="domain" description="MmeI-like DNA-methyltransferase" evidence="6">
    <location>
        <begin position="601"/>
        <end position="683"/>
    </location>
</feature>
<keyword evidence="3" id="KW-0808">Transferase</keyword>
<dbReference type="SUPFAM" id="SSF53335">
    <property type="entry name" value="S-adenosyl-L-methionine-dependent methyltransferases"/>
    <property type="match status" value="2"/>
</dbReference>
<dbReference type="InterPro" id="IPR029063">
    <property type="entry name" value="SAM-dependent_MTases_sf"/>
</dbReference>
<dbReference type="InterPro" id="IPR050953">
    <property type="entry name" value="N4_N6_ade-DNA_methylase"/>
</dbReference>
<comment type="caution">
    <text evidence="7">The sequence shown here is derived from an EMBL/GenBank/DDBJ whole genome shotgun (WGS) entry which is preliminary data.</text>
</comment>
<comment type="catalytic activity">
    <reaction evidence="4">
        <text>a 2'-deoxyadenosine in DNA + S-adenosyl-L-methionine = an N(6)-methyl-2'-deoxyadenosine in DNA + S-adenosyl-L-homocysteine + H(+)</text>
        <dbReference type="Rhea" id="RHEA:15197"/>
        <dbReference type="Rhea" id="RHEA-COMP:12418"/>
        <dbReference type="Rhea" id="RHEA-COMP:12419"/>
        <dbReference type="ChEBI" id="CHEBI:15378"/>
        <dbReference type="ChEBI" id="CHEBI:57856"/>
        <dbReference type="ChEBI" id="CHEBI:59789"/>
        <dbReference type="ChEBI" id="CHEBI:90615"/>
        <dbReference type="ChEBI" id="CHEBI:90616"/>
        <dbReference type="EC" id="2.1.1.72"/>
    </reaction>
</comment>
<dbReference type="PANTHER" id="PTHR33841">
    <property type="entry name" value="DNA METHYLTRANSFERASE YEEA-RELATED"/>
    <property type="match status" value="1"/>
</dbReference>
<evidence type="ECO:0000256" key="3">
    <source>
        <dbReference type="ARBA" id="ARBA00022679"/>
    </source>
</evidence>
<dbReference type="STRING" id="29321.AAV33_09475"/>
<dbReference type="Pfam" id="PF20473">
    <property type="entry name" value="MmeI_Mtase"/>
    <property type="match status" value="1"/>
</dbReference>
<evidence type="ECO:0000313" key="8">
    <source>
        <dbReference type="Proteomes" id="UP000006078"/>
    </source>
</evidence>
<dbReference type="Gene3D" id="3.40.50.150">
    <property type="entry name" value="Vaccinia Virus protein VP39"/>
    <property type="match status" value="2"/>
</dbReference>
<dbReference type="Proteomes" id="UP000006078">
    <property type="component" value="Unassembled WGS sequence"/>
</dbReference>
<keyword evidence="8" id="KW-1185">Reference proteome</keyword>
<dbReference type="eggNOG" id="COG1002">
    <property type="taxonomic scope" value="Bacteria"/>
</dbReference>
<organism evidence="7 8">
    <name type="scientific">Corynebacterium otitidis ATCC 51513</name>
    <dbReference type="NCBI Taxonomy" id="883169"/>
    <lineage>
        <taxon>Bacteria</taxon>
        <taxon>Bacillati</taxon>
        <taxon>Actinomycetota</taxon>
        <taxon>Actinomycetes</taxon>
        <taxon>Mycobacteriales</taxon>
        <taxon>Corynebacteriaceae</taxon>
        <taxon>Corynebacterium</taxon>
    </lineage>
</organism>
<dbReference type="EC" id="2.1.1.72" evidence="1"/>
<gene>
    <name evidence="7" type="ORF">HMPREF9719_00407</name>
</gene>
<evidence type="ECO:0000256" key="1">
    <source>
        <dbReference type="ARBA" id="ARBA00011900"/>
    </source>
</evidence>
<dbReference type="GO" id="GO:0032259">
    <property type="term" value="P:methylation"/>
    <property type="evidence" value="ECO:0007669"/>
    <property type="project" value="UniProtKB-KW"/>
</dbReference>
<protein>
    <recommendedName>
        <fullName evidence="1">site-specific DNA-methyltransferase (adenine-specific)</fullName>
        <ecNumber evidence="1">2.1.1.72</ecNumber>
    </recommendedName>
</protein>
<feature type="non-terminal residue" evidence="7">
    <location>
        <position position="1320"/>
    </location>
</feature>
<dbReference type="PANTHER" id="PTHR33841:SF1">
    <property type="entry name" value="DNA METHYLTRANSFERASE A"/>
    <property type="match status" value="1"/>
</dbReference>
<evidence type="ECO:0000256" key="5">
    <source>
        <dbReference type="SAM" id="MobiDB-lite"/>
    </source>
</evidence>
<keyword evidence="2" id="KW-0489">Methyltransferase</keyword>
<feature type="region of interest" description="Disordered" evidence="5">
    <location>
        <begin position="1167"/>
        <end position="1186"/>
    </location>
</feature>
<proteinExistence type="predicted"/>
<evidence type="ECO:0000313" key="7">
    <source>
        <dbReference type="EMBL" id="EJZ82676.1"/>
    </source>
</evidence>
<dbReference type="InterPro" id="IPR046816">
    <property type="entry name" value="MmeI_Mtase"/>
</dbReference>
<dbReference type="HOGENOM" id="CLU_003916_0_0_11"/>
<sequence length="1320" mass="145794">MAGFDSIINVDELLPDFYFTSTDSKGDSLTKRVRNRIRDFADDEKTPGILTSWGRFKTARATIQQTLLDHPNEATPLILEALGYRTPKRVTFETAQGQLELTASTADGVVALAAEPVADISELETTARPANTVTRDERWIAGPAPRNNVDTEAADIGEENDDLAGADTAETVNAGNAPEAIAASTPRGGGLPVFKLLTEIFLADEPPVFVLVAAGGWLVVAERDSWPLGKYLAINLAAVVERADITQAGETAHAVCLTCRENLSHLPERDSWLEATLAESRKAAAAVSDDLREAIRQSVELIGQDVAAQHREAGITLTPDDGELIGRQALRYLYRIMFVLFAEESPELEILPAGVPEYEAGYGTARLKELILSPPTGLQASLGRHVYDSLQVIFRLISTGHNPDKPARDDTWVPDDAAGDPGLVFRGLEADLFSNEATSLIDKFGLNNDTLISVLRLLLLTPERPGRQRGFVSYASLGVAQLGQVYEGLMSFHGTIANRQLVEVAPGGDRTKGSWVVEDTSDIAGQLPDDSVVVRRIDHGRAGVESIPVRYQPGDFVFHASGRDRARSASFYTPQVLTSFTVGQAIAELESSGRIQSADDVLDLRVLEPALGSGAFAVEAVDQLAHLYLKKKQDELDERIQPAEFQLQLQRVKAWIALHRVYGVDLNSTAVELAEISLWLATMTGELTAPWFGLHLRRGNTLIGARRSAYRRDQLKKKAWLKTQPDPVAFPHSQSDGGVDETSGLAGRVWSFLLPSSTWGAGVDSATVKKLAADHVKNVKAWRRSVQKSPDSSQVKRLVALSRRVEVLWASSAERMRIANQHAKRDIPVWGQTDVTNPGAVDKTVVTRSEIEDWLTGDENNAYRRLRLVMDAWSALTFWPLTDNDTVVDRVRVAPPEWDEWLTTLEELLGQDPLKRTGGTSGQLELGEADGWFELAEAEKQFLSFGGARRVDQVESRHPWLTVARQVASRQGFFHWELDYSDVFATSGGFDLVTGNPPWVRPRSDDEMVIGEFDPWFKLTGKHTQKETTAKQHQVLTHPGVTDAVVRDSAATQATSSFLSSPVRYQLLAGQRTDLYRCFMPTTWSLTAPGGVVGLIHPESHFTEKKAAPLRRQAYLRLRRHWQFVNELKLFDIHDLVKYGVHVYAGRQAAPDFIQAVSLYHPDTARDSLKHDGTGPVPGLKDDNDRWDLRPHADRIQHVTTDTLTLWADLMEDSDTPAGEARMVYTVNTDAARVLQTLAKAPRVAELGLQYSRGWDESIDKRKGWFDRGYAVPGSWDRVILQGPHLGVATPMIKQPNPSLKHNQDYTAVDLEAIPADFLP</sequence>
<accession>K0YGY7</accession>
<dbReference type="GO" id="GO:0009007">
    <property type="term" value="F:site-specific DNA-methyltransferase (adenine-specific) activity"/>
    <property type="evidence" value="ECO:0007669"/>
    <property type="project" value="UniProtKB-EC"/>
</dbReference>